<accession>A0ABT2KW49</accession>
<keyword evidence="1" id="KW-0472">Membrane</keyword>
<keyword evidence="1" id="KW-1133">Transmembrane helix</keyword>
<dbReference type="PANTHER" id="PTHR31446:SF29">
    <property type="entry name" value="ACID PHOSPHATASE_VANADIUM-DEPENDENT HALOPEROXIDASE-RELATED PROTEIN"/>
    <property type="match status" value="1"/>
</dbReference>
<comment type="caution">
    <text evidence="2">The sequence shown here is derived from an EMBL/GenBank/DDBJ whole genome shotgun (WGS) entry which is preliminary data.</text>
</comment>
<protein>
    <submittedName>
        <fullName evidence="2">Divergent PAP2 family protein</fullName>
    </submittedName>
</protein>
<evidence type="ECO:0000313" key="3">
    <source>
        <dbReference type="Proteomes" id="UP001206821"/>
    </source>
</evidence>
<organism evidence="2 3">
    <name type="scientific">Exiguobacterium alkaliphilum</name>
    <dbReference type="NCBI Taxonomy" id="1428684"/>
    <lineage>
        <taxon>Bacteria</taxon>
        <taxon>Bacillati</taxon>
        <taxon>Bacillota</taxon>
        <taxon>Bacilli</taxon>
        <taxon>Bacillales</taxon>
        <taxon>Bacillales Family XII. Incertae Sedis</taxon>
        <taxon>Exiguobacterium</taxon>
    </lineage>
</organism>
<dbReference type="EMBL" id="JANIEK010000019">
    <property type="protein sequence ID" value="MCT4795169.1"/>
    <property type="molecule type" value="Genomic_DNA"/>
</dbReference>
<evidence type="ECO:0000313" key="2">
    <source>
        <dbReference type="EMBL" id="MCT4795169.1"/>
    </source>
</evidence>
<feature type="transmembrane region" description="Helical" evidence="1">
    <location>
        <begin position="121"/>
        <end position="139"/>
    </location>
</feature>
<sequence length="141" mass="15340">MNRLLFNEPLLAALLAWFIAQAAKLVTELIKTRDFELQIMFASGGMPSSHSSTVVALATVIGRMEGLDSSMFALALIFATIVMYDATGVRQAVGFQARLLNDYFKGIKHETPILNELVGHTPFQVIVGALLGLVVGLFFPI</sequence>
<dbReference type="RefSeq" id="WP_029333791.1">
    <property type="nucleotide sequence ID" value="NZ_CP073101.1"/>
</dbReference>
<dbReference type="InterPro" id="IPR003832">
    <property type="entry name" value="DUF212"/>
</dbReference>
<reference evidence="2 3" key="1">
    <citation type="submission" date="2022-07" db="EMBL/GenBank/DDBJ databases">
        <title>Genomic and pangenome structural analysis of the polyextremophile Exiguobacterium.</title>
        <authorList>
            <person name="Shen L."/>
        </authorList>
    </citation>
    <scope>NUCLEOTIDE SEQUENCE [LARGE SCALE GENOMIC DNA]</scope>
    <source>
        <strain evidence="2 3">12_1</strain>
    </source>
</reference>
<feature type="transmembrane region" description="Helical" evidence="1">
    <location>
        <begin position="72"/>
        <end position="93"/>
    </location>
</feature>
<dbReference type="Proteomes" id="UP001206821">
    <property type="component" value="Unassembled WGS sequence"/>
</dbReference>
<dbReference type="Pfam" id="PF02681">
    <property type="entry name" value="DUF212"/>
    <property type="match status" value="1"/>
</dbReference>
<evidence type="ECO:0000256" key="1">
    <source>
        <dbReference type="SAM" id="Phobius"/>
    </source>
</evidence>
<gene>
    <name evidence="2" type="ORF">NQG31_06405</name>
</gene>
<dbReference type="PANTHER" id="PTHR31446">
    <property type="entry name" value="ACID PHOSPHATASE/VANADIUM-DEPENDENT HALOPEROXIDASE-RELATED PROTEIN"/>
    <property type="match status" value="1"/>
</dbReference>
<keyword evidence="3" id="KW-1185">Reference proteome</keyword>
<proteinExistence type="predicted"/>
<keyword evidence="1" id="KW-0812">Transmembrane</keyword>
<name>A0ABT2KW49_9BACL</name>